<dbReference type="Pfam" id="PF04138">
    <property type="entry name" value="GtrA_DPMS_TM"/>
    <property type="match status" value="1"/>
</dbReference>
<dbReference type="GO" id="GO:0000271">
    <property type="term" value="P:polysaccharide biosynthetic process"/>
    <property type="evidence" value="ECO:0007669"/>
    <property type="project" value="InterPro"/>
</dbReference>
<feature type="transmembrane region" description="Helical" evidence="5">
    <location>
        <begin position="215"/>
        <end position="241"/>
    </location>
</feature>
<feature type="domain" description="Glycosyltransferase 2-like" evidence="6">
    <location>
        <begin position="2"/>
        <end position="136"/>
    </location>
</feature>
<dbReference type="Pfam" id="PF00535">
    <property type="entry name" value="Glycos_transf_2"/>
    <property type="match status" value="1"/>
</dbReference>
<evidence type="ECO:0000259" key="6">
    <source>
        <dbReference type="Pfam" id="PF00535"/>
    </source>
</evidence>
<dbReference type="PANTHER" id="PTHR48090">
    <property type="entry name" value="UNDECAPRENYL-PHOSPHATE 4-DEOXY-4-FORMAMIDO-L-ARABINOSE TRANSFERASE-RELATED"/>
    <property type="match status" value="1"/>
</dbReference>
<comment type="caution">
    <text evidence="8">The sequence shown here is derived from an EMBL/GenBank/DDBJ whole genome shotgun (WGS) entry which is preliminary data.</text>
</comment>
<dbReference type="AlphaFoldDB" id="A0A4S4BP28"/>
<dbReference type="Proteomes" id="UP000310636">
    <property type="component" value="Unassembled WGS sequence"/>
</dbReference>
<dbReference type="RefSeq" id="WP_136371795.1">
    <property type="nucleotide sequence ID" value="NZ_SSOB01000029.1"/>
</dbReference>
<evidence type="ECO:0000256" key="1">
    <source>
        <dbReference type="ARBA" id="ARBA00004141"/>
    </source>
</evidence>
<dbReference type="Gene3D" id="3.90.550.10">
    <property type="entry name" value="Spore Coat Polysaccharide Biosynthesis Protein SpsA, Chain A"/>
    <property type="match status" value="1"/>
</dbReference>
<gene>
    <name evidence="8" type="ORF">E6C55_21070</name>
</gene>
<keyword evidence="8" id="KW-0808">Transferase</keyword>
<keyword evidence="3 5" id="KW-1133">Transmembrane helix</keyword>
<name>A0A4S4BP28_9BACL</name>
<feature type="transmembrane region" description="Helical" evidence="5">
    <location>
        <begin position="320"/>
        <end position="340"/>
    </location>
</feature>
<keyword evidence="4 5" id="KW-0472">Membrane</keyword>
<feature type="domain" description="GtrA/DPMS transmembrane" evidence="7">
    <location>
        <begin position="221"/>
        <end position="345"/>
    </location>
</feature>
<evidence type="ECO:0000313" key="8">
    <source>
        <dbReference type="EMBL" id="THF75747.1"/>
    </source>
</evidence>
<organism evidence="8 9">
    <name type="scientific">Cohnella fermenti</name>
    <dbReference type="NCBI Taxonomy" id="2565925"/>
    <lineage>
        <taxon>Bacteria</taxon>
        <taxon>Bacillati</taxon>
        <taxon>Bacillota</taxon>
        <taxon>Bacilli</taxon>
        <taxon>Bacillales</taxon>
        <taxon>Paenibacillaceae</taxon>
        <taxon>Cohnella</taxon>
    </lineage>
</organism>
<dbReference type="EMBL" id="SSOB01000029">
    <property type="protein sequence ID" value="THF75747.1"/>
    <property type="molecule type" value="Genomic_DNA"/>
</dbReference>
<dbReference type="OrthoDB" id="9810303at2"/>
<protein>
    <submittedName>
        <fullName evidence="8">Glycosyltransferase</fullName>
    </submittedName>
</protein>
<accession>A0A4S4BP28</accession>
<keyword evidence="2 5" id="KW-0812">Transmembrane</keyword>
<evidence type="ECO:0000256" key="3">
    <source>
        <dbReference type="ARBA" id="ARBA00022989"/>
    </source>
</evidence>
<sequence>MTILIPSYEPDERLLGLIHSLKENSDASILVVDDGSGEGYRGIFDSARNAGCTVVTLPVNRGKGRALKIGFDYIRRSGESDGVVCADSDGQHLPKDIMKVATAVRDNPRHIVLGSRRFTGKVPARSRLGNTATRMVYSAATGTPIHDTQTGLRGYSPDMLEWLCEIPGERFEYEMNMLLESKQAGYRLIEVPIDTVYLDENKSSHFRPLVDSARIYFPFLKFCASSGLSALLDILLLFLFQAIDWNLFFSVVGARTGSSLFNFGMNRAFVFGKKSKQKERIPATASRSLKRSMPRYYALVAIILLSNYGLLYAFHESIGIPLLAAKLMTEAILFAFSFWAQKKFVY</sequence>
<evidence type="ECO:0000256" key="4">
    <source>
        <dbReference type="ARBA" id="ARBA00023136"/>
    </source>
</evidence>
<dbReference type="SUPFAM" id="SSF53448">
    <property type="entry name" value="Nucleotide-diphospho-sugar transferases"/>
    <property type="match status" value="1"/>
</dbReference>
<proteinExistence type="predicted"/>
<dbReference type="PANTHER" id="PTHR48090:SF7">
    <property type="entry name" value="RFBJ PROTEIN"/>
    <property type="match status" value="1"/>
</dbReference>
<dbReference type="CDD" id="cd04179">
    <property type="entry name" value="DPM_DPG-synthase_like"/>
    <property type="match status" value="1"/>
</dbReference>
<evidence type="ECO:0000256" key="2">
    <source>
        <dbReference type="ARBA" id="ARBA00022692"/>
    </source>
</evidence>
<comment type="subcellular location">
    <subcellularLocation>
        <location evidence="1">Membrane</location>
        <topology evidence="1">Multi-pass membrane protein</topology>
    </subcellularLocation>
</comment>
<keyword evidence="9" id="KW-1185">Reference proteome</keyword>
<feature type="transmembrane region" description="Helical" evidence="5">
    <location>
        <begin position="296"/>
        <end position="314"/>
    </location>
</feature>
<dbReference type="InterPro" id="IPR029044">
    <property type="entry name" value="Nucleotide-diphossugar_trans"/>
</dbReference>
<dbReference type="InterPro" id="IPR050256">
    <property type="entry name" value="Glycosyltransferase_2"/>
</dbReference>
<dbReference type="InterPro" id="IPR001173">
    <property type="entry name" value="Glyco_trans_2-like"/>
</dbReference>
<reference evidence="8 9" key="1">
    <citation type="submission" date="2019-04" db="EMBL/GenBank/DDBJ databases">
        <title>Cohnella sp. nov. isolated from preserved vegetables.</title>
        <authorList>
            <person name="Lin S.-Y."/>
            <person name="Hung M.-H."/>
            <person name="Young C.-C."/>
        </authorList>
    </citation>
    <scope>NUCLEOTIDE SEQUENCE [LARGE SCALE GENOMIC DNA]</scope>
    <source>
        <strain evidence="8 9">CC-MHH1044</strain>
    </source>
</reference>
<evidence type="ECO:0000256" key="5">
    <source>
        <dbReference type="SAM" id="Phobius"/>
    </source>
</evidence>
<dbReference type="GO" id="GO:0016020">
    <property type="term" value="C:membrane"/>
    <property type="evidence" value="ECO:0007669"/>
    <property type="project" value="UniProtKB-SubCell"/>
</dbReference>
<evidence type="ECO:0000313" key="9">
    <source>
        <dbReference type="Proteomes" id="UP000310636"/>
    </source>
</evidence>
<dbReference type="InterPro" id="IPR007267">
    <property type="entry name" value="GtrA_DPMS_TM"/>
</dbReference>
<dbReference type="GO" id="GO:0016740">
    <property type="term" value="F:transferase activity"/>
    <property type="evidence" value="ECO:0007669"/>
    <property type="project" value="UniProtKB-KW"/>
</dbReference>
<evidence type="ECO:0000259" key="7">
    <source>
        <dbReference type="Pfam" id="PF04138"/>
    </source>
</evidence>